<evidence type="ECO:0000256" key="1">
    <source>
        <dbReference type="SAM" id="MobiDB-lite"/>
    </source>
</evidence>
<dbReference type="Proteomes" id="UP001630127">
    <property type="component" value="Unassembled WGS sequence"/>
</dbReference>
<evidence type="ECO:0000313" key="2">
    <source>
        <dbReference type="EMBL" id="KAL3498392.1"/>
    </source>
</evidence>
<gene>
    <name evidence="2" type="ORF">ACH5RR_041124</name>
</gene>
<reference evidence="2 3" key="1">
    <citation type="submission" date="2024-11" db="EMBL/GenBank/DDBJ databases">
        <title>A near-complete genome assembly of Cinchona calisaya.</title>
        <authorList>
            <person name="Lian D.C."/>
            <person name="Zhao X.W."/>
            <person name="Wei L."/>
        </authorList>
    </citation>
    <scope>NUCLEOTIDE SEQUENCE [LARGE SCALE GENOMIC DNA]</scope>
    <source>
        <tissue evidence="2">Nenye</tissue>
    </source>
</reference>
<feature type="region of interest" description="Disordered" evidence="1">
    <location>
        <begin position="25"/>
        <end position="52"/>
    </location>
</feature>
<dbReference type="AlphaFoldDB" id="A0ABD2XXW5"/>
<accession>A0ABD2XXW5</accession>
<evidence type="ECO:0000313" key="3">
    <source>
        <dbReference type="Proteomes" id="UP001630127"/>
    </source>
</evidence>
<protein>
    <submittedName>
        <fullName evidence="2">Uncharacterized protein</fullName>
    </submittedName>
</protein>
<feature type="compositionally biased region" description="Low complexity" evidence="1">
    <location>
        <begin position="36"/>
        <end position="47"/>
    </location>
</feature>
<comment type="caution">
    <text evidence="2">The sequence shown here is derived from an EMBL/GenBank/DDBJ whole genome shotgun (WGS) entry which is preliminary data.</text>
</comment>
<organism evidence="2 3">
    <name type="scientific">Cinchona calisaya</name>
    <dbReference type="NCBI Taxonomy" id="153742"/>
    <lineage>
        <taxon>Eukaryota</taxon>
        <taxon>Viridiplantae</taxon>
        <taxon>Streptophyta</taxon>
        <taxon>Embryophyta</taxon>
        <taxon>Tracheophyta</taxon>
        <taxon>Spermatophyta</taxon>
        <taxon>Magnoliopsida</taxon>
        <taxon>eudicotyledons</taxon>
        <taxon>Gunneridae</taxon>
        <taxon>Pentapetalae</taxon>
        <taxon>asterids</taxon>
        <taxon>lamiids</taxon>
        <taxon>Gentianales</taxon>
        <taxon>Rubiaceae</taxon>
        <taxon>Cinchonoideae</taxon>
        <taxon>Cinchoneae</taxon>
        <taxon>Cinchona</taxon>
    </lineage>
</organism>
<proteinExistence type="predicted"/>
<dbReference type="EMBL" id="JBJUIK010000017">
    <property type="protein sequence ID" value="KAL3498392.1"/>
    <property type="molecule type" value="Genomic_DNA"/>
</dbReference>
<keyword evidence="3" id="KW-1185">Reference proteome</keyword>
<name>A0ABD2XXW5_9GENT</name>
<sequence length="166" mass="18968">MRHSRARQAYTSSYVKDLGLIHRQPSKRAASNLETSSQEGSCSSKSAKSSEDPFANCATNMYRLSEMRIEERQAQRQLDEKYFYEKAMAALMCLNNVNDRYDSSDKDEELMEVAIVVLFGKQRCTDFKDAQREPVRGVMLALQVQLDEPCARNGLKVKFDLYGANF</sequence>